<dbReference type="Proteomes" id="UP000075902">
    <property type="component" value="Unassembled WGS sequence"/>
</dbReference>
<sequence length="739" mass="84177">MAAVRGMLFLGQYQYDRYRANPTAIQMDKNYRDWIGIMPGLTFCFHDRIDWNRAWEYLERIQLTGHEATREGLAANETTGTYRRYLAEFVQTLVGMTATELGNLSHFLTDSRLATGVNILELISTVGYLAVLGLHAPQHHSPAPPCFLCQQVHPNHDIAINSFQPEHGARLQVHQIVTERGICYALNAPLALLQDVNGTNGQVASGKGFPGWSPIECEFSQHECYMKLDMFRSTVSYTIHSPYEVSTSDQLFTHLEESDELVAVYSVLETVANERLKDLTVRQRKCYFYDESYENLQFYSYNLCIMNCRAKRALAVCQCRPHFYPFAEGPPCTVAGLHCLQQHADWSSDADCKCLKSCTDVGYYVASLSKTQWYVVRTAEGGIPFTHKASLRWEILQPKTRLRRVLIFSYEDLLVSVGGAIALRAEMSRTGKVSFFLTEAGRQVVFYGATTVAIGLFAGHYFPHSICISYYKEFVQAYKNGEERKLSEKLEQRYKRALSLLDLSEFERKFAKPFVVYGFDVFNAGSFKTRYGAYVGIPSNFEYDSAAVIDRTDIKIRNQPIDWGTEAGRLLEDALVLTEDEQVFGIARELLTMKTHKSLIQSIIPTVSWMFTYSLASQLNERCNFYARPRSLRLILYTICGLFGFGIYSFSTDMTEIYYETDVDKQMAALGPDVVDAGARFYDKVLKKNIAIRKLTGEDYYTAKGNVNYMLRQKAAPLTLRKEFFQTGYKDYVGTEETS</sequence>
<evidence type="ECO:0000313" key="14">
    <source>
        <dbReference type="EnsemblMetazoa" id="AMEC010775-PA"/>
    </source>
</evidence>
<evidence type="ECO:0000256" key="12">
    <source>
        <dbReference type="RuleBase" id="RU000679"/>
    </source>
</evidence>
<keyword evidence="11 12" id="KW-0407">Ion channel</keyword>
<dbReference type="AlphaFoldDB" id="A0A182TYS7"/>
<evidence type="ECO:0000256" key="10">
    <source>
        <dbReference type="ARBA" id="ARBA00023201"/>
    </source>
</evidence>
<dbReference type="GO" id="GO:0016020">
    <property type="term" value="C:membrane"/>
    <property type="evidence" value="ECO:0007669"/>
    <property type="project" value="UniProtKB-SubCell"/>
</dbReference>
<evidence type="ECO:0000256" key="3">
    <source>
        <dbReference type="ARBA" id="ARBA00022448"/>
    </source>
</evidence>
<dbReference type="PANTHER" id="PTHR21824">
    <property type="entry name" value="TRANSMEMBRANE PROTEIN 177"/>
    <property type="match status" value="1"/>
</dbReference>
<evidence type="ECO:0000256" key="2">
    <source>
        <dbReference type="ARBA" id="ARBA00007193"/>
    </source>
</evidence>
<dbReference type="GO" id="GO:0005272">
    <property type="term" value="F:sodium channel activity"/>
    <property type="evidence" value="ECO:0007669"/>
    <property type="project" value="UniProtKB-KW"/>
</dbReference>
<name>A0A182TYS7_9DIPT</name>
<keyword evidence="15" id="KW-1185">Reference proteome</keyword>
<keyword evidence="8 12" id="KW-0406">Ion transport</keyword>
<keyword evidence="7" id="KW-0915">Sodium</keyword>
<evidence type="ECO:0000256" key="4">
    <source>
        <dbReference type="ARBA" id="ARBA00022461"/>
    </source>
</evidence>
<evidence type="ECO:0000256" key="11">
    <source>
        <dbReference type="ARBA" id="ARBA00023303"/>
    </source>
</evidence>
<dbReference type="EnsemblMetazoa" id="AMEC010775-RA">
    <property type="protein sequence ID" value="AMEC010775-PA"/>
    <property type="gene ID" value="AMEC010775"/>
</dbReference>
<organism evidence="14 15">
    <name type="scientific">Anopheles melas</name>
    <dbReference type="NCBI Taxonomy" id="34690"/>
    <lineage>
        <taxon>Eukaryota</taxon>
        <taxon>Metazoa</taxon>
        <taxon>Ecdysozoa</taxon>
        <taxon>Arthropoda</taxon>
        <taxon>Hexapoda</taxon>
        <taxon>Insecta</taxon>
        <taxon>Pterygota</taxon>
        <taxon>Neoptera</taxon>
        <taxon>Endopterygota</taxon>
        <taxon>Diptera</taxon>
        <taxon>Nematocera</taxon>
        <taxon>Culicoidea</taxon>
        <taxon>Culicidae</taxon>
        <taxon>Anophelinae</taxon>
        <taxon>Anopheles</taxon>
    </lineage>
</organism>
<accession>A0A182TYS7</accession>
<evidence type="ECO:0000256" key="7">
    <source>
        <dbReference type="ARBA" id="ARBA00023053"/>
    </source>
</evidence>
<dbReference type="InterPro" id="IPR001873">
    <property type="entry name" value="ENaC"/>
</dbReference>
<evidence type="ECO:0000313" key="15">
    <source>
        <dbReference type="Proteomes" id="UP000075902"/>
    </source>
</evidence>
<keyword evidence="10 12" id="KW-0739">Sodium transport</keyword>
<feature type="transmembrane region" description="Helical" evidence="13">
    <location>
        <begin position="634"/>
        <end position="651"/>
    </location>
</feature>
<comment type="similarity">
    <text evidence="2 12">Belongs to the amiloride-sensitive sodium channel (TC 1.A.6) family.</text>
</comment>
<evidence type="ECO:0000256" key="6">
    <source>
        <dbReference type="ARBA" id="ARBA00022989"/>
    </source>
</evidence>
<reference evidence="14" key="2">
    <citation type="submission" date="2020-05" db="UniProtKB">
        <authorList>
            <consortium name="EnsemblMetazoa"/>
        </authorList>
    </citation>
    <scope>IDENTIFICATION</scope>
    <source>
        <strain evidence="14">CM1001059</strain>
    </source>
</reference>
<evidence type="ECO:0000256" key="8">
    <source>
        <dbReference type="ARBA" id="ARBA00023065"/>
    </source>
</evidence>
<keyword evidence="4 12" id="KW-0894">Sodium channel</keyword>
<keyword evidence="5 12" id="KW-0812">Transmembrane</keyword>
<evidence type="ECO:0000256" key="9">
    <source>
        <dbReference type="ARBA" id="ARBA00023136"/>
    </source>
</evidence>
<comment type="subcellular location">
    <subcellularLocation>
        <location evidence="1">Membrane</location>
        <topology evidence="1">Multi-pass membrane protein</topology>
    </subcellularLocation>
</comment>
<proteinExistence type="inferred from homology"/>
<keyword evidence="3 12" id="KW-0813">Transport</keyword>
<dbReference type="STRING" id="34690.A0A182TYS7"/>
<keyword evidence="6 13" id="KW-1133">Transmembrane helix</keyword>
<evidence type="ECO:0000256" key="5">
    <source>
        <dbReference type="ARBA" id="ARBA00022692"/>
    </source>
</evidence>
<dbReference type="Pfam" id="PF00858">
    <property type="entry name" value="ASC"/>
    <property type="match status" value="1"/>
</dbReference>
<evidence type="ECO:0000256" key="13">
    <source>
        <dbReference type="SAM" id="Phobius"/>
    </source>
</evidence>
<dbReference type="VEuPathDB" id="VectorBase:AMEC010775"/>
<dbReference type="Gene3D" id="1.10.287.820">
    <property type="entry name" value="Acid-sensing ion channel domain"/>
    <property type="match status" value="1"/>
</dbReference>
<evidence type="ECO:0000256" key="1">
    <source>
        <dbReference type="ARBA" id="ARBA00004141"/>
    </source>
</evidence>
<dbReference type="InterPro" id="IPR026620">
    <property type="entry name" value="TMEM177"/>
</dbReference>
<protein>
    <submittedName>
        <fullName evidence="14">Uncharacterized protein</fullName>
    </submittedName>
</protein>
<reference evidence="15" key="1">
    <citation type="submission" date="2014-01" db="EMBL/GenBank/DDBJ databases">
        <title>The Genome Sequence of Anopheles melas CM1001059_A (V2).</title>
        <authorList>
            <consortium name="The Broad Institute Genomics Platform"/>
            <person name="Neafsey D.E."/>
            <person name="Besansky N."/>
            <person name="Howell P."/>
            <person name="Walton C."/>
            <person name="Young S.K."/>
            <person name="Zeng Q."/>
            <person name="Gargeya S."/>
            <person name="Fitzgerald M."/>
            <person name="Haas B."/>
            <person name="Abouelleil A."/>
            <person name="Allen A.W."/>
            <person name="Alvarado L."/>
            <person name="Arachchi H.M."/>
            <person name="Berlin A.M."/>
            <person name="Chapman S.B."/>
            <person name="Gainer-Dewar J."/>
            <person name="Goldberg J."/>
            <person name="Griggs A."/>
            <person name="Gujja S."/>
            <person name="Hansen M."/>
            <person name="Howarth C."/>
            <person name="Imamovic A."/>
            <person name="Ireland A."/>
            <person name="Larimer J."/>
            <person name="McCowan C."/>
            <person name="Murphy C."/>
            <person name="Pearson M."/>
            <person name="Poon T.W."/>
            <person name="Priest M."/>
            <person name="Roberts A."/>
            <person name="Saif S."/>
            <person name="Shea T."/>
            <person name="Sisk P."/>
            <person name="Sykes S."/>
            <person name="Wortman J."/>
            <person name="Nusbaum C."/>
            <person name="Birren B."/>
        </authorList>
    </citation>
    <scope>NUCLEOTIDE SEQUENCE [LARGE SCALE GENOMIC DNA]</scope>
    <source>
        <strain evidence="15">CM1001059</strain>
    </source>
</reference>
<dbReference type="PANTHER" id="PTHR21824:SF4">
    <property type="entry name" value="TRANSMEMBRANE PROTEIN 177"/>
    <property type="match status" value="1"/>
</dbReference>
<keyword evidence="9 13" id="KW-0472">Membrane</keyword>